<comment type="caution">
    <text evidence="1">The sequence shown here is derived from an EMBL/GenBank/DDBJ whole genome shotgun (WGS) entry which is preliminary data.</text>
</comment>
<accession>A0A4C1WTC9</accession>
<dbReference type="InterPro" id="IPR013783">
    <property type="entry name" value="Ig-like_fold"/>
</dbReference>
<dbReference type="Proteomes" id="UP000299102">
    <property type="component" value="Unassembled WGS sequence"/>
</dbReference>
<reference evidence="1 2" key="1">
    <citation type="journal article" date="2019" name="Commun. Biol.">
        <title>The bagworm genome reveals a unique fibroin gene that provides high tensile strength.</title>
        <authorList>
            <person name="Kono N."/>
            <person name="Nakamura H."/>
            <person name="Ohtoshi R."/>
            <person name="Tomita M."/>
            <person name="Numata K."/>
            <person name="Arakawa K."/>
        </authorList>
    </citation>
    <scope>NUCLEOTIDE SEQUENCE [LARGE SCALE GENOMIC DNA]</scope>
</reference>
<dbReference type="InterPro" id="IPR036179">
    <property type="entry name" value="Ig-like_dom_sf"/>
</dbReference>
<organism evidence="1 2">
    <name type="scientific">Eumeta variegata</name>
    <name type="common">Bagworm moth</name>
    <name type="synonym">Eumeta japonica</name>
    <dbReference type="NCBI Taxonomy" id="151549"/>
    <lineage>
        <taxon>Eukaryota</taxon>
        <taxon>Metazoa</taxon>
        <taxon>Ecdysozoa</taxon>
        <taxon>Arthropoda</taxon>
        <taxon>Hexapoda</taxon>
        <taxon>Insecta</taxon>
        <taxon>Pterygota</taxon>
        <taxon>Neoptera</taxon>
        <taxon>Endopterygota</taxon>
        <taxon>Lepidoptera</taxon>
        <taxon>Glossata</taxon>
        <taxon>Ditrysia</taxon>
        <taxon>Tineoidea</taxon>
        <taxon>Psychidae</taxon>
        <taxon>Oiketicinae</taxon>
        <taxon>Eumeta</taxon>
    </lineage>
</organism>
<dbReference type="OrthoDB" id="10048737at2759"/>
<evidence type="ECO:0008006" key="3">
    <source>
        <dbReference type="Google" id="ProtNLM"/>
    </source>
</evidence>
<dbReference type="Gene3D" id="2.60.40.10">
    <property type="entry name" value="Immunoglobulins"/>
    <property type="match status" value="1"/>
</dbReference>
<protein>
    <recommendedName>
        <fullName evidence="3">Ig-like domain-containing protein</fullName>
    </recommendedName>
</protein>
<dbReference type="SUPFAM" id="SSF48726">
    <property type="entry name" value="Immunoglobulin"/>
    <property type="match status" value="1"/>
</dbReference>
<proteinExistence type="predicted"/>
<keyword evidence="2" id="KW-1185">Reference proteome</keyword>
<evidence type="ECO:0000313" key="1">
    <source>
        <dbReference type="EMBL" id="GBP54541.1"/>
    </source>
</evidence>
<name>A0A4C1WTC9_EUMVA</name>
<sequence length="183" mass="20681">MLRPTGMKNENGPPRLKIGYAIGFEHCRRIGDNFIISFQPALGQHGGIKIQGSLSKIQSRPSPEGSRPYFLIPVLVLSIVTDNYDGRVKDALAHWADESLGGRARWSSLPPSSLRIRDVLPSDQALYRCRVDFKISPTRNYKIALNVIGAILAAIDKKNIESTMNFYSYTSLLFVMWRRMREI</sequence>
<dbReference type="AlphaFoldDB" id="A0A4C1WTC9"/>
<evidence type="ECO:0000313" key="2">
    <source>
        <dbReference type="Proteomes" id="UP000299102"/>
    </source>
</evidence>
<dbReference type="STRING" id="151549.A0A4C1WTC9"/>
<gene>
    <name evidence="1" type="ORF">EVAR_43413_1</name>
</gene>
<dbReference type="EMBL" id="BGZK01000649">
    <property type="protein sequence ID" value="GBP54541.1"/>
    <property type="molecule type" value="Genomic_DNA"/>
</dbReference>